<gene>
    <name evidence="6" type="ORF">ACPOL_0841</name>
</gene>
<dbReference type="FunFam" id="1.10.10.60:FF:000141">
    <property type="entry name" value="TetR family transcriptional regulator"/>
    <property type="match status" value="1"/>
</dbReference>
<organism evidence="6 7">
    <name type="scientific">Acidisarcina polymorpha</name>
    <dbReference type="NCBI Taxonomy" id="2211140"/>
    <lineage>
        <taxon>Bacteria</taxon>
        <taxon>Pseudomonadati</taxon>
        <taxon>Acidobacteriota</taxon>
        <taxon>Terriglobia</taxon>
        <taxon>Terriglobales</taxon>
        <taxon>Acidobacteriaceae</taxon>
        <taxon>Acidisarcina</taxon>
    </lineage>
</organism>
<dbReference type="InterPro" id="IPR050109">
    <property type="entry name" value="HTH-type_TetR-like_transc_reg"/>
</dbReference>
<dbReference type="InterPro" id="IPR001647">
    <property type="entry name" value="HTH_TetR"/>
</dbReference>
<evidence type="ECO:0000256" key="2">
    <source>
        <dbReference type="ARBA" id="ARBA00023125"/>
    </source>
</evidence>
<evidence type="ECO:0000256" key="1">
    <source>
        <dbReference type="ARBA" id="ARBA00023015"/>
    </source>
</evidence>
<dbReference type="EMBL" id="CP030840">
    <property type="protein sequence ID" value="AXC10200.1"/>
    <property type="molecule type" value="Genomic_DNA"/>
</dbReference>
<dbReference type="PROSITE" id="PS50977">
    <property type="entry name" value="HTH_TETR_2"/>
    <property type="match status" value="1"/>
</dbReference>
<dbReference type="PANTHER" id="PTHR30055:SF146">
    <property type="entry name" value="HTH-TYPE TRANSCRIPTIONAL DUAL REGULATOR CECR"/>
    <property type="match status" value="1"/>
</dbReference>
<dbReference type="Gene3D" id="1.10.357.10">
    <property type="entry name" value="Tetracycline Repressor, domain 2"/>
    <property type="match status" value="1"/>
</dbReference>
<dbReference type="PRINTS" id="PR00455">
    <property type="entry name" value="HTHTETR"/>
</dbReference>
<dbReference type="KEGG" id="abas:ACPOL_0841"/>
<reference evidence="6 7" key="1">
    <citation type="journal article" date="2018" name="Front. Microbiol.">
        <title>Hydrolytic Capabilities as a Key to Environmental Success: Chitinolytic and Cellulolytic Acidobacteria From Acidic Sub-arctic Soils and Boreal Peatlands.</title>
        <authorList>
            <person name="Belova S.E."/>
            <person name="Ravin N.V."/>
            <person name="Pankratov T.A."/>
            <person name="Rakitin A.L."/>
            <person name="Ivanova A.A."/>
            <person name="Beletsky A.V."/>
            <person name="Mardanov A.V."/>
            <person name="Sinninghe Damste J.S."/>
            <person name="Dedysh S.N."/>
        </authorList>
    </citation>
    <scope>NUCLEOTIDE SEQUENCE [LARGE SCALE GENOMIC DNA]</scope>
    <source>
        <strain evidence="6 7">SBC82</strain>
    </source>
</reference>
<feature type="DNA-binding region" description="H-T-H motif" evidence="4">
    <location>
        <begin position="26"/>
        <end position="45"/>
    </location>
</feature>
<keyword evidence="2 4" id="KW-0238">DNA-binding</keyword>
<sequence>MMEQKRSAVVAAARRSFLDNGYSQTSMDAIAALAEVSVKTIYRHFENKDELFSAVMQAVCRDNGVSSGDDDAATFSHRYPWFDDASIEGLSAGGREYLDYVLSEEQLSLYRVVIGDAHRFPELGRRYQREVVNTRTGIFVRYLDHFARVNNWKLRDTTKAGAVFEALLRGGFFEEVLHGVRNVGTKEKIAHARSVAKLMWKLLQAEIL</sequence>
<keyword evidence="1" id="KW-0805">Transcription regulation</keyword>
<dbReference type="Gene3D" id="1.10.10.60">
    <property type="entry name" value="Homeodomain-like"/>
    <property type="match status" value="1"/>
</dbReference>
<dbReference type="SUPFAM" id="SSF46689">
    <property type="entry name" value="Homeodomain-like"/>
    <property type="match status" value="1"/>
</dbReference>
<dbReference type="Proteomes" id="UP000253606">
    <property type="component" value="Chromosome"/>
</dbReference>
<dbReference type="AlphaFoldDB" id="A0A2Z5FTR9"/>
<dbReference type="GO" id="GO:0003700">
    <property type="term" value="F:DNA-binding transcription factor activity"/>
    <property type="evidence" value="ECO:0007669"/>
    <property type="project" value="TreeGrafter"/>
</dbReference>
<dbReference type="PANTHER" id="PTHR30055">
    <property type="entry name" value="HTH-TYPE TRANSCRIPTIONAL REGULATOR RUTR"/>
    <property type="match status" value="1"/>
</dbReference>
<name>A0A2Z5FTR9_9BACT</name>
<dbReference type="Pfam" id="PF00440">
    <property type="entry name" value="TetR_N"/>
    <property type="match status" value="1"/>
</dbReference>
<protein>
    <submittedName>
        <fullName evidence="6">Transcriptional regulator, TetR family</fullName>
    </submittedName>
</protein>
<dbReference type="GO" id="GO:0000976">
    <property type="term" value="F:transcription cis-regulatory region binding"/>
    <property type="evidence" value="ECO:0007669"/>
    <property type="project" value="TreeGrafter"/>
</dbReference>
<feature type="domain" description="HTH tetR-type" evidence="5">
    <location>
        <begin position="3"/>
        <end position="63"/>
    </location>
</feature>
<dbReference type="InterPro" id="IPR039536">
    <property type="entry name" value="TetR_C_Proteobacteria"/>
</dbReference>
<keyword evidence="3" id="KW-0804">Transcription</keyword>
<evidence type="ECO:0000259" key="5">
    <source>
        <dbReference type="PROSITE" id="PS50977"/>
    </source>
</evidence>
<accession>A0A2Z5FTR9</accession>
<evidence type="ECO:0000313" key="7">
    <source>
        <dbReference type="Proteomes" id="UP000253606"/>
    </source>
</evidence>
<dbReference type="Pfam" id="PF14246">
    <property type="entry name" value="TetR_C_7"/>
    <property type="match status" value="1"/>
</dbReference>
<dbReference type="InterPro" id="IPR009057">
    <property type="entry name" value="Homeodomain-like_sf"/>
</dbReference>
<keyword evidence="7" id="KW-1185">Reference proteome</keyword>
<proteinExistence type="predicted"/>
<evidence type="ECO:0000256" key="3">
    <source>
        <dbReference type="ARBA" id="ARBA00023163"/>
    </source>
</evidence>
<evidence type="ECO:0000313" key="6">
    <source>
        <dbReference type="EMBL" id="AXC10200.1"/>
    </source>
</evidence>
<evidence type="ECO:0000256" key="4">
    <source>
        <dbReference type="PROSITE-ProRule" id="PRU00335"/>
    </source>
</evidence>